<dbReference type="SUPFAM" id="SSF55920">
    <property type="entry name" value="Creatinase/aminopeptidase"/>
    <property type="match status" value="1"/>
</dbReference>
<evidence type="ECO:0000313" key="4">
    <source>
        <dbReference type="Proteomes" id="UP000320393"/>
    </source>
</evidence>
<evidence type="ECO:0000259" key="2">
    <source>
        <dbReference type="Pfam" id="PF01321"/>
    </source>
</evidence>
<evidence type="ECO:0000313" key="3">
    <source>
        <dbReference type="EMBL" id="TMJ16909.1"/>
    </source>
</evidence>
<dbReference type="Gene3D" id="3.90.230.10">
    <property type="entry name" value="Creatinase/methionine aminopeptidase superfamily"/>
    <property type="match status" value="1"/>
</dbReference>
<reference evidence="3 4" key="1">
    <citation type="journal article" date="2019" name="Nat. Microbiol.">
        <title>Mediterranean grassland soil C-N compound turnover is dependent on rainfall and depth, and is mediated by genomically divergent microorganisms.</title>
        <authorList>
            <person name="Diamond S."/>
            <person name="Andeer P.F."/>
            <person name="Li Z."/>
            <person name="Crits-Christoph A."/>
            <person name="Burstein D."/>
            <person name="Anantharaman K."/>
            <person name="Lane K.R."/>
            <person name="Thomas B.C."/>
            <person name="Pan C."/>
            <person name="Northen T.R."/>
            <person name="Banfield J.F."/>
        </authorList>
    </citation>
    <scope>NUCLEOTIDE SEQUENCE [LARGE SCALE GENOMIC DNA]</scope>
    <source>
        <strain evidence="3">NP_5</strain>
    </source>
</reference>
<dbReference type="InterPro" id="IPR050659">
    <property type="entry name" value="Peptidase_M24B"/>
</dbReference>
<dbReference type="Pfam" id="PF01321">
    <property type="entry name" value="Creatinase_N"/>
    <property type="match status" value="1"/>
</dbReference>
<dbReference type="GO" id="GO:0004177">
    <property type="term" value="F:aminopeptidase activity"/>
    <property type="evidence" value="ECO:0007669"/>
    <property type="project" value="UniProtKB-KW"/>
</dbReference>
<dbReference type="Pfam" id="PF00557">
    <property type="entry name" value="Peptidase_M24"/>
    <property type="match status" value="1"/>
</dbReference>
<feature type="domain" description="Creatinase N-terminal" evidence="2">
    <location>
        <begin position="31"/>
        <end position="169"/>
    </location>
</feature>
<keyword evidence="3" id="KW-0378">Hydrolase</keyword>
<accession>A0A537M9I1</accession>
<dbReference type="InterPro" id="IPR000994">
    <property type="entry name" value="Pept_M24"/>
</dbReference>
<dbReference type="SUPFAM" id="SSF53092">
    <property type="entry name" value="Creatinase/prolidase N-terminal domain"/>
    <property type="match status" value="1"/>
</dbReference>
<name>A0A537M9I1_9BACT</name>
<dbReference type="InterPro" id="IPR036005">
    <property type="entry name" value="Creatinase/aminopeptidase-like"/>
</dbReference>
<proteinExistence type="predicted"/>
<dbReference type="InterPro" id="IPR000587">
    <property type="entry name" value="Creatinase_N"/>
</dbReference>
<comment type="caution">
    <text evidence="3">The sequence shown here is derived from an EMBL/GenBank/DDBJ whole genome shotgun (WGS) entry which is preliminary data.</text>
</comment>
<dbReference type="Proteomes" id="UP000320393">
    <property type="component" value="Unassembled WGS sequence"/>
</dbReference>
<organism evidence="3 4">
    <name type="scientific">Candidatus Segetimicrobium genomatis</name>
    <dbReference type="NCBI Taxonomy" id="2569760"/>
    <lineage>
        <taxon>Bacteria</taxon>
        <taxon>Bacillati</taxon>
        <taxon>Candidatus Sysuimicrobiota</taxon>
        <taxon>Candidatus Sysuimicrobiia</taxon>
        <taxon>Candidatus Sysuimicrobiales</taxon>
        <taxon>Candidatus Segetimicrobiaceae</taxon>
        <taxon>Candidatus Segetimicrobium</taxon>
    </lineage>
</organism>
<keyword evidence="3" id="KW-0031">Aminopeptidase</keyword>
<dbReference type="AlphaFoldDB" id="A0A537M9I1"/>
<dbReference type="PANTHER" id="PTHR46112">
    <property type="entry name" value="AMINOPEPTIDASE"/>
    <property type="match status" value="1"/>
</dbReference>
<sequence length="402" mass="44097">MAPSGSTVKIQEGSGPLVDRLPFDDGEYRRRLDGVRAEMAKQDIGAFISFTPENIYYLTAHDTPGYYFYQACVVTPTRPPINVLRRIETTNTLGRSWARLAVGYEDRQDPVEATLGLLHELGVAGETIGLEADAWFISPKRAVQLQKGIEQAGGRVVDASQTVERLRVIKSNPELAYIRMGARALEKAMQAGFKACRIGANENDVAGVIVAELIRHGGEYAGLPPFITSGPRTSLCHSTWAGRTFEQGDVIDFELPGVIKRYCAALFRVGVLGKPDAEFTRRYTMVREALENVIAAIKPGATSGEVHNANKAVFTKYGYSQMLGHRTGYSVGINYPPDWGEGHIMSIWDGDERPLQPGMTFHLVPGFLDLGRYAITVSDTVLVTASGCEVITNYPRDPVIIN</sequence>
<feature type="domain" description="Peptidase M24" evidence="1">
    <location>
        <begin position="178"/>
        <end position="385"/>
    </location>
</feature>
<dbReference type="CDD" id="cd01066">
    <property type="entry name" value="APP_MetAP"/>
    <property type="match status" value="1"/>
</dbReference>
<gene>
    <name evidence="3" type="ORF">E6H02_00255</name>
</gene>
<protein>
    <submittedName>
        <fullName evidence="3">Aminopeptidase P family protein</fullName>
    </submittedName>
</protein>
<dbReference type="InterPro" id="IPR029149">
    <property type="entry name" value="Creatin/AminoP/Spt16_N"/>
</dbReference>
<dbReference type="Gene3D" id="3.40.350.10">
    <property type="entry name" value="Creatinase/prolidase N-terminal domain"/>
    <property type="match status" value="1"/>
</dbReference>
<dbReference type="PANTHER" id="PTHR46112:SF3">
    <property type="entry name" value="AMINOPEPTIDASE YPDF"/>
    <property type="match status" value="1"/>
</dbReference>
<evidence type="ECO:0000259" key="1">
    <source>
        <dbReference type="Pfam" id="PF00557"/>
    </source>
</evidence>
<keyword evidence="3" id="KW-0645">Protease</keyword>
<dbReference type="EMBL" id="VBAM01000007">
    <property type="protein sequence ID" value="TMJ16909.1"/>
    <property type="molecule type" value="Genomic_DNA"/>
</dbReference>